<organism evidence="1 2">
    <name type="scientific">Heterorhabditis bacteriophora</name>
    <name type="common">Entomopathogenic nematode worm</name>
    <dbReference type="NCBI Taxonomy" id="37862"/>
    <lineage>
        <taxon>Eukaryota</taxon>
        <taxon>Metazoa</taxon>
        <taxon>Ecdysozoa</taxon>
        <taxon>Nematoda</taxon>
        <taxon>Chromadorea</taxon>
        <taxon>Rhabditida</taxon>
        <taxon>Rhabditina</taxon>
        <taxon>Rhabditomorpha</taxon>
        <taxon>Strongyloidea</taxon>
        <taxon>Heterorhabditidae</taxon>
        <taxon>Heterorhabditis</taxon>
    </lineage>
</organism>
<sequence>MVWAAFNRNGAGLLHIVECIMDKVEGWNEIEYSNRTAIQNTQVTPRNSPDLNPIEHLRNDKQKPSNIKALEAIVKKAWAQISVRRCANLVDSMPRRCNFGCPTKY</sequence>
<dbReference type="AlphaFoldDB" id="A0A1I7WE81"/>
<reference evidence="2" key="1">
    <citation type="submission" date="2016-11" db="UniProtKB">
        <authorList>
            <consortium name="WormBaseParasite"/>
        </authorList>
    </citation>
    <scope>IDENTIFICATION</scope>
</reference>
<dbReference type="Proteomes" id="UP000095283">
    <property type="component" value="Unplaced"/>
</dbReference>
<dbReference type="Gene3D" id="3.30.420.10">
    <property type="entry name" value="Ribonuclease H-like superfamily/Ribonuclease H"/>
    <property type="match status" value="1"/>
</dbReference>
<accession>A0A1I7WE81</accession>
<evidence type="ECO:0000313" key="2">
    <source>
        <dbReference type="WBParaSite" id="Hba_03250"/>
    </source>
</evidence>
<keyword evidence="1" id="KW-1185">Reference proteome</keyword>
<proteinExistence type="predicted"/>
<dbReference type="GO" id="GO:0003676">
    <property type="term" value="F:nucleic acid binding"/>
    <property type="evidence" value="ECO:0007669"/>
    <property type="project" value="InterPro"/>
</dbReference>
<dbReference type="WBParaSite" id="Hba_03250">
    <property type="protein sequence ID" value="Hba_03250"/>
    <property type="gene ID" value="Hba_03250"/>
</dbReference>
<name>A0A1I7WE81_HETBA</name>
<protein>
    <submittedName>
        <fullName evidence="2">DDE_3 domain-containing protein</fullName>
    </submittedName>
</protein>
<evidence type="ECO:0000313" key="1">
    <source>
        <dbReference type="Proteomes" id="UP000095283"/>
    </source>
</evidence>
<dbReference type="InterPro" id="IPR036397">
    <property type="entry name" value="RNaseH_sf"/>
</dbReference>